<dbReference type="InterPro" id="IPR036890">
    <property type="entry name" value="HATPase_C_sf"/>
</dbReference>
<gene>
    <name evidence="4" type="primary">pleD_1</name>
    <name evidence="4" type="ORF">CA13_05580</name>
</gene>
<dbReference type="SMART" id="SM00448">
    <property type="entry name" value="REC"/>
    <property type="match status" value="1"/>
</dbReference>
<dbReference type="AlphaFoldDB" id="A0A5C5YWC9"/>
<dbReference type="Gene3D" id="3.40.50.2300">
    <property type="match status" value="1"/>
</dbReference>
<dbReference type="EMBL" id="SJPJ01000001">
    <property type="protein sequence ID" value="TWT79160.1"/>
    <property type="molecule type" value="Genomic_DNA"/>
</dbReference>
<dbReference type="PANTHER" id="PTHR44591">
    <property type="entry name" value="STRESS RESPONSE REGULATOR PROTEIN 1"/>
    <property type="match status" value="1"/>
</dbReference>
<evidence type="ECO:0000259" key="3">
    <source>
        <dbReference type="PROSITE" id="PS50110"/>
    </source>
</evidence>
<keyword evidence="1 2" id="KW-0597">Phosphoprotein</keyword>
<dbReference type="OrthoDB" id="9770645at2"/>
<dbReference type="InterPro" id="IPR050595">
    <property type="entry name" value="Bact_response_regulator"/>
</dbReference>
<dbReference type="CDD" id="cd00156">
    <property type="entry name" value="REC"/>
    <property type="match status" value="1"/>
</dbReference>
<dbReference type="PANTHER" id="PTHR44591:SF3">
    <property type="entry name" value="RESPONSE REGULATORY DOMAIN-CONTAINING PROTEIN"/>
    <property type="match status" value="1"/>
</dbReference>
<dbReference type="GO" id="GO:0000160">
    <property type="term" value="P:phosphorelay signal transduction system"/>
    <property type="evidence" value="ECO:0007669"/>
    <property type="project" value="InterPro"/>
</dbReference>
<dbReference type="RefSeq" id="WP_146394435.1">
    <property type="nucleotide sequence ID" value="NZ_SJPJ01000001.1"/>
</dbReference>
<accession>A0A5C5YWC9</accession>
<feature type="domain" description="Response regulatory" evidence="3">
    <location>
        <begin position="3"/>
        <end position="117"/>
    </location>
</feature>
<evidence type="ECO:0000313" key="4">
    <source>
        <dbReference type="EMBL" id="TWT79160.1"/>
    </source>
</evidence>
<name>A0A5C5YWC9_9BACT</name>
<evidence type="ECO:0000256" key="2">
    <source>
        <dbReference type="PROSITE-ProRule" id="PRU00169"/>
    </source>
</evidence>
<dbReference type="InterPro" id="IPR003594">
    <property type="entry name" value="HATPase_dom"/>
</dbReference>
<organism evidence="4 5">
    <name type="scientific">Novipirellula herctigrandis</name>
    <dbReference type="NCBI Taxonomy" id="2527986"/>
    <lineage>
        <taxon>Bacteria</taxon>
        <taxon>Pseudomonadati</taxon>
        <taxon>Planctomycetota</taxon>
        <taxon>Planctomycetia</taxon>
        <taxon>Pirellulales</taxon>
        <taxon>Pirellulaceae</taxon>
        <taxon>Novipirellula</taxon>
    </lineage>
</organism>
<dbReference type="Gene3D" id="3.30.565.10">
    <property type="entry name" value="Histidine kinase-like ATPase, C-terminal domain"/>
    <property type="match status" value="1"/>
</dbReference>
<dbReference type="SUPFAM" id="SSF52172">
    <property type="entry name" value="CheY-like"/>
    <property type="match status" value="1"/>
</dbReference>
<dbReference type="CDD" id="cd16936">
    <property type="entry name" value="HATPase_RsbW-like"/>
    <property type="match status" value="1"/>
</dbReference>
<feature type="modified residue" description="4-aspartylphosphate" evidence="2">
    <location>
        <position position="52"/>
    </location>
</feature>
<reference evidence="4 5" key="1">
    <citation type="submission" date="2019-02" db="EMBL/GenBank/DDBJ databases">
        <title>Deep-cultivation of Planctomycetes and their phenomic and genomic characterization uncovers novel biology.</title>
        <authorList>
            <person name="Wiegand S."/>
            <person name="Jogler M."/>
            <person name="Boedeker C."/>
            <person name="Pinto D."/>
            <person name="Vollmers J."/>
            <person name="Rivas-Marin E."/>
            <person name="Kohn T."/>
            <person name="Peeters S.H."/>
            <person name="Heuer A."/>
            <person name="Rast P."/>
            <person name="Oberbeckmann S."/>
            <person name="Bunk B."/>
            <person name="Jeske O."/>
            <person name="Meyerdierks A."/>
            <person name="Storesund J.E."/>
            <person name="Kallscheuer N."/>
            <person name="Luecker S."/>
            <person name="Lage O.M."/>
            <person name="Pohl T."/>
            <person name="Merkel B.J."/>
            <person name="Hornburger P."/>
            <person name="Mueller R.-W."/>
            <person name="Bruemmer F."/>
            <person name="Labrenz M."/>
            <person name="Spormann A.M."/>
            <person name="Op Den Camp H."/>
            <person name="Overmann J."/>
            <person name="Amann R."/>
            <person name="Jetten M.S.M."/>
            <person name="Mascher T."/>
            <person name="Medema M.H."/>
            <person name="Devos D.P."/>
            <person name="Kaster A.-K."/>
            <person name="Ovreas L."/>
            <person name="Rohde M."/>
            <person name="Galperin M.Y."/>
            <person name="Jogler C."/>
        </authorList>
    </citation>
    <scope>NUCLEOTIDE SEQUENCE [LARGE SCALE GENOMIC DNA]</scope>
    <source>
        <strain evidence="4 5">CA13</strain>
    </source>
</reference>
<sequence length="299" mass="33316">MARVLLAEDSPTQVVMLRALLEEDAHEVQVASDGAIALEMIEKEMPDIVVTDMQMPNVDGLQLVRTLRNQSSQVPVILITGYGSEDLASQALKEGAACYLPKTQVDESLLDSIDHVLELMATDMSYRNLIENLDYNEYQFTLPNEPSLIGPLVNLMQQVAGGLQLCDDIVRARIGMSVQQALLNALYHGNLSMSREQVVDDEEIYVEGEPSLAQSRAKLSPYKDRKIHFRANLGLQRLEFIIRDDGDGFDTTKMPTTDHPQSLDIDGGRGLVLIHSFMDEVRFNDKGNEITMIKHTGSK</sequence>
<protein>
    <submittedName>
        <fullName evidence="4">Response regulator PleD</fullName>
    </submittedName>
</protein>
<comment type="caution">
    <text evidence="4">The sequence shown here is derived from an EMBL/GenBank/DDBJ whole genome shotgun (WGS) entry which is preliminary data.</text>
</comment>
<dbReference type="InterPro" id="IPR001789">
    <property type="entry name" value="Sig_transdc_resp-reg_receiver"/>
</dbReference>
<keyword evidence="5" id="KW-1185">Reference proteome</keyword>
<proteinExistence type="predicted"/>
<dbReference type="Pfam" id="PF13581">
    <property type="entry name" value="HATPase_c_2"/>
    <property type="match status" value="1"/>
</dbReference>
<dbReference type="Proteomes" id="UP000315010">
    <property type="component" value="Unassembled WGS sequence"/>
</dbReference>
<dbReference type="InterPro" id="IPR011006">
    <property type="entry name" value="CheY-like_superfamily"/>
</dbReference>
<evidence type="ECO:0000256" key="1">
    <source>
        <dbReference type="ARBA" id="ARBA00022553"/>
    </source>
</evidence>
<dbReference type="PROSITE" id="PS50110">
    <property type="entry name" value="RESPONSE_REGULATORY"/>
    <property type="match status" value="1"/>
</dbReference>
<dbReference type="Pfam" id="PF00072">
    <property type="entry name" value="Response_reg"/>
    <property type="match status" value="1"/>
</dbReference>
<evidence type="ECO:0000313" key="5">
    <source>
        <dbReference type="Proteomes" id="UP000315010"/>
    </source>
</evidence>